<evidence type="ECO:0000256" key="1">
    <source>
        <dbReference type="ARBA" id="ARBA00004123"/>
    </source>
</evidence>
<evidence type="ECO:0000256" key="2">
    <source>
        <dbReference type="ARBA" id="ARBA00022664"/>
    </source>
</evidence>
<dbReference type="InterPro" id="IPR036855">
    <property type="entry name" value="Znf_CCCH_sf"/>
</dbReference>
<evidence type="ECO:0000256" key="11">
    <source>
        <dbReference type="SAM" id="MobiDB-lite"/>
    </source>
</evidence>
<sequence>MQELVAGMEKISFDSEPDVEELGARPLPFLGWGQAGCNTAVPAVQGHSQPGGAKAAVCKHWLRGLCKRGDGCDFLHDPEASRTPECHFHSRLGECSDKDCPFLHVTATTSVPAGCPWYDRGFCRHGPLCKYKHTRREMCANYLVGFCPEGPKWAVGTPQGVTACPLCPLQPQGRADDQQHGPIQGEMFSFVPTGVMPQLSPKSCGAAAANVPSCLLFSLSGICMSMGAAAVGSPCCRGQGRRGRATQEATSMWHPAPVTSPVGHPWLSPEPTEPDGRSHLLQGERFWAMEGLGEALEGEGD</sequence>
<name>A0A8D2PC61_ZOSLA</name>
<dbReference type="AlphaFoldDB" id="A0A8D2PC61"/>
<keyword evidence="2 10" id="KW-0507">mRNA processing</keyword>
<dbReference type="PANTHER" id="PTHR23102:SF24">
    <property type="entry name" value="CLEAVAGE AND POLYADENYLATION SPECIFICITY FACTOR SUBUNIT 4"/>
    <property type="match status" value="1"/>
</dbReference>
<accession>A0A8D2PC61</accession>
<evidence type="ECO:0000256" key="10">
    <source>
        <dbReference type="RuleBase" id="RU369008"/>
    </source>
</evidence>
<feature type="zinc finger region" description="C3H1-type" evidence="9">
    <location>
        <begin position="80"/>
        <end position="107"/>
    </location>
</feature>
<comment type="subunit">
    <text evidence="10">Component of the cleavage and polyadenylation specificity factor (CPSF) complex.</text>
</comment>
<dbReference type="GO" id="GO:0005847">
    <property type="term" value="C:mRNA cleavage and polyadenylation specificity factor complex"/>
    <property type="evidence" value="ECO:0007669"/>
    <property type="project" value="UniProtKB-UniRule"/>
</dbReference>
<comment type="function">
    <text evidence="10">Component of the cleavage and polyadenylation specificity factor (CPSF) complex that play a key role in pre-mRNA 3'-end formation, recognizing the AAUAAA signal sequence and interacting with poly(A) polymerase and other factors to bring about cleavage and poly(A) addition. CPSF4 binds RNA polymers with a preference for poly(U).</text>
</comment>
<feature type="domain" description="C3H1-type" evidence="12">
    <location>
        <begin position="80"/>
        <end position="107"/>
    </location>
</feature>
<dbReference type="Ensembl" id="ENSZLMT00000011995.1">
    <property type="protein sequence ID" value="ENSZLMP00000011678.1"/>
    <property type="gene ID" value="ENSZLMG00000008129.1"/>
</dbReference>
<dbReference type="Pfam" id="PF00642">
    <property type="entry name" value="zf-CCCH"/>
    <property type="match status" value="1"/>
</dbReference>
<dbReference type="InterPro" id="IPR045348">
    <property type="entry name" value="CPSF4/Yth1"/>
</dbReference>
<comment type="subcellular location">
    <subcellularLocation>
        <location evidence="1 10">Nucleus</location>
    </subcellularLocation>
</comment>
<dbReference type="SUPFAM" id="SSF90229">
    <property type="entry name" value="CCCH zinc finger"/>
    <property type="match status" value="1"/>
</dbReference>
<dbReference type="SMART" id="SM00356">
    <property type="entry name" value="ZnF_C3H1"/>
    <property type="match status" value="3"/>
</dbReference>
<comment type="similarity">
    <text evidence="10">Belongs to the CPSF4/YTH1 family.</text>
</comment>
<reference evidence="13" key="2">
    <citation type="submission" date="2025-09" db="UniProtKB">
        <authorList>
            <consortium name="Ensembl"/>
        </authorList>
    </citation>
    <scope>IDENTIFICATION</scope>
</reference>
<evidence type="ECO:0000256" key="8">
    <source>
        <dbReference type="ARBA" id="ARBA00023242"/>
    </source>
</evidence>
<reference evidence="13" key="1">
    <citation type="submission" date="2025-08" db="UniProtKB">
        <authorList>
            <consortium name="Ensembl"/>
        </authorList>
    </citation>
    <scope>IDENTIFICATION</scope>
</reference>
<dbReference type="GO" id="GO:0008270">
    <property type="term" value="F:zinc ion binding"/>
    <property type="evidence" value="ECO:0007669"/>
    <property type="project" value="UniProtKB-KW"/>
</dbReference>
<proteinExistence type="inferred from homology"/>
<keyword evidence="8 10" id="KW-0539">Nucleus</keyword>
<keyword evidence="5 9" id="KW-0863">Zinc-finger</keyword>
<dbReference type="InterPro" id="IPR000571">
    <property type="entry name" value="Znf_CCCH"/>
</dbReference>
<keyword evidence="3 9" id="KW-0479">Metal-binding</keyword>
<dbReference type="Gene3D" id="4.10.1000.10">
    <property type="entry name" value="Zinc finger, CCCH-type"/>
    <property type="match status" value="1"/>
</dbReference>
<feature type="domain" description="C3H1-type" evidence="12">
    <location>
        <begin position="109"/>
        <end position="136"/>
    </location>
</feature>
<keyword evidence="7 10" id="KW-0694">RNA-binding</keyword>
<feature type="zinc finger region" description="C3H1-type" evidence="9">
    <location>
        <begin position="109"/>
        <end position="136"/>
    </location>
</feature>
<feature type="zinc finger region" description="C3H1-type" evidence="9">
    <location>
        <begin position="52"/>
        <end position="79"/>
    </location>
</feature>
<keyword evidence="14" id="KW-1185">Reference proteome</keyword>
<organism evidence="13 14">
    <name type="scientific">Zosterops lateralis melanops</name>
    <dbReference type="NCBI Taxonomy" id="1220523"/>
    <lineage>
        <taxon>Eukaryota</taxon>
        <taxon>Metazoa</taxon>
        <taxon>Chordata</taxon>
        <taxon>Craniata</taxon>
        <taxon>Vertebrata</taxon>
        <taxon>Euteleostomi</taxon>
        <taxon>Archelosauria</taxon>
        <taxon>Archosauria</taxon>
        <taxon>Dinosauria</taxon>
        <taxon>Saurischia</taxon>
        <taxon>Theropoda</taxon>
        <taxon>Coelurosauria</taxon>
        <taxon>Aves</taxon>
        <taxon>Neognathae</taxon>
        <taxon>Neoaves</taxon>
        <taxon>Telluraves</taxon>
        <taxon>Australaves</taxon>
        <taxon>Passeriformes</taxon>
        <taxon>Sylvioidea</taxon>
        <taxon>Zosteropidae</taxon>
        <taxon>Zosterops</taxon>
    </lineage>
</organism>
<protein>
    <recommendedName>
        <fullName evidence="10">Cleavage and polyadenylation specificity factor subunit 4</fullName>
        <shortName evidence="10">CPSF 30 kDa subunit</shortName>
    </recommendedName>
    <alternativeName>
        <fullName evidence="10">Cleavage and polyadenylation specificity factor 30 kDa subunit</fullName>
    </alternativeName>
</protein>
<keyword evidence="6 9" id="KW-0862">Zinc</keyword>
<dbReference type="PROSITE" id="PS50103">
    <property type="entry name" value="ZF_C3H1"/>
    <property type="match status" value="3"/>
</dbReference>
<dbReference type="PANTHER" id="PTHR23102">
    <property type="entry name" value="CLEAVAGE AND POLYADENYLATION SPECIFICITY FACTOR SUBUNIT 4-RELATED"/>
    <property type="match status" value="1"/>
</dbReference>
<dbReference type="GO" id="GO:0003723">
    <property type="term" value="F:RNA binding"/>
    <property type="evidence" value="ECO:0007669"/>
    <property type="project" value="UniProtKB-UniRule"/>
</dbReference>
<keyword evidence="4 10" id="KW-0677">Repeat</keyword>
<evidence type="ECO:0000313" key="13">
    <source>
        <dbReference type="Ensembl" id="ENSZLMP00000011678.1"/>
    </source>
</evidence>
<evidence type="ECO:0000256" key="6">
    <source>
        <dbReference type="ARBA" id="ARBA00022833"/>
    </source>
</evidence>
<dbReference type="Proteomes" id="UP000694401">
    <property type="component" value="Unassembled WGS sequence"/>
</dbReference>
<evidence type="ECO:0000259" key="12">
    <source>
        <dbReference type="PROSITE" id="PS50103"/>
    </source>
</evidence>
<evidence type="ECO:0000256" key="4">
    <source>
        <dbReference type="ARBA" id="ARBA00022737"/>
    </source>
</evidence>
<evidence type="ECO:0000256" key="9">
    <source>
        <dbReference type="PROSITE-ProRule" id="PRU00723"/>
    </source>
</evidence>
<evidence type="ECO:0000256" key="7">
    <source>
        <dbReference type="ARBA" id="ARBA00022884"/>
    </source>
</evidence>
<dbReference type="GO" id="GO:0031124">
    <property type="term" value="P:mRNA 3'-end processing"/>
    <property type="evidence" value="ECO:0007669"/>
    <property type="project" value="UniProtKB-UniRule"/>
</dbReference>
<feature type="domain" description="C3H1-type" evidence="12">
    <location>
        <begin position="52"/>
        <end position="79"/>
    </location>
</feature>
<feature type="region of interest" description="Disordered" evidence="11">
    <location>
        <begin position="240"/>
        <end position="263"/>
    </location>
</feature>
<evidence type="ECO:0000256" key="3">
    <source>
        <dbReference type="ARBA" id="ARBA00022723"/>
    </source>
</evidence>
<evidence type="ECO:0000313" key="14">
    <source>
        <dbReference type="Proteomes" id="UP000694401"/>
    </source>
</evidence>
<evidence type="ECO:0000256" key="5">
    <source>
        <dbReference type="ARBA" id="ARBA00022771"/>
    </source>
</evidence>